<evidence type="ECO:0000256" key="4">
    <source>
        <dbReference type="ARBA" id="ARBA00022695"/>
    </source>
</evidence>
<evidence type="ECO:0000256" key="7">
    <source>
        <dbReference type="ARBA" id="ARBA00049244"/>
    </source>
</evidence>
<evidence type="ECO:0000256" key="5">
    <source>
        <dbReference type="ARBA" id="ARBA00022705"/>
    </source>
</evidence>
<accession>A0A1M4X2A7</accession>
<dbReference type="GO" id="GO:0003677">
    <property type="term" value="F:DNA binding"/>
    <property type="evidence" value="ECO:0007669"/>
    <property type="project" value="InterPro"/>
</dbReference>
<sequence>MGFEKILGHNVVIKALTRAIESNKVSNSYIFEGPEGVGKFMVALATANAIAYAADIKVFQTDDKTIKVEEIRKLRMDINIMPYQSERKVYIIRDAEKMTADAQNAFLKVLEEPPYYGVIILTCNSINSLLPTIRSRCIVYHFGSLNKKDVKDILIGHGISPSKAAYAAALSGGSASRALMIATSEEFDSIKEIVNKIISHIADKELLKSVEDVEQLQDKQDFIDDILTLLQLWYMDLIYAKLEMYDIISHVDELDRIKSLSRELQMSSLVKSIKLIEATRERVNRYINFLSAIEDMVIGLQELR</sequence>
<dbReference type="EMBL" id="FQVH01000007">
    <property type="protein sequence ID" value="SHE87590.1"/>
    <property type="molecule type" value="Genomic_DNA"/>
</dbReference>
<dbReference type="GO" id="GO:0006261">
    <property type="term" value="P:DNA-templated DNA replication"/>
    <property type="evidence" value="ECO:0007669"/>
    <property type="project" value="TreeGrafter"/>
</dbReference>
<comment type="catalytic activity">
    <reaction evidence="7">
        <text>DNA(n) + a 2'-deoxyribonucleoside 5'-triphosphate = DNA(n+1) + diphosphate</text>
        <dbReference type="Rhea" id="RHEA:22508"/>
        <dbReference type="Rhea" id="RHEA-COMP:17339"/>
        <dbReference type="Rhea" id="RHEA-COMP:17340"/>
        <dbReference type="ChEBI" id="CHEBI:33019"/>
        <dbReference type="ChEBI" id="CHEBI:61560"/>
        <dbReference type="ChEBI" id="CHEBI:173112"/>
        <dbReference type="EC" id="2.7.7.7"/>
    </reaction>
</comment>
<keyword evidence="6" id="KW-0239">DNA-directed DNA polymerase</keyword>
<reference evidence="9 10" key="1">
    <citation type="submission" date="2016-11" db="EMBL/GenBank/DDBJ databases">
        <authorList>
            <person name="Jaros S."/>
            <person name="Januszkiewicz K."/>
            <person name="Wedrychowicz H."/>
        </authorList>
    </citation>
    <scope>NUCLEOTIDE SEQUENCE [LARGE SCALE GENOMIC DNA]</scope>
    <source>
        <strain evidence="9 10">DSM 17918</strain>
    </source>
</reference>
<dbReference type="AlphaFoldDB" id="A0A1M4X2A7"/>
<dbReference type="GO" id="GO:0009360">
    <property type="term" value="C:DNA polymerase III complex"/>
    <property type="evidence" value="ECO:0007669"/>
    <property type="project" value="InterPro"/>
</dbReference>
<protein>
    <recommendedName>
        <fullName evidence="2">DNA polymerase III subunit delta'</fullName>
        <ecNumber evidence="1">2.7.7.7</ecNumber>
    </recommendedName>
</protein>
<dbReference type="Gene3D" id="3.40.50.300">
    <property type="entry name" value="P-loop containing nucleotide triphosphate hydrolases"/>
    <property type="match status" value="2"/>
</dbReference>
<evidence type="ECO:0000313" key="10">
    <source>
        <dbReference type="Proteomes" id="UP000184088"/>
    </source>
</evidence>
<dbReference type="OrthoDB" id="9810148at2"/>
<dbReference type="PANTHER" id="PTHR11669:SF8">
    <property type="entry name" value="DNA POLYMERASE III SUBUNIT DELTA"/>
    <property type="match status" value="1"/>
</dbReference>
<proteinExistence type="predicted"/>
<dbReference type="GO" id="GO:0003887">
    <property type="term" value="F:DNA-directed DNA polymerase activity"/>
    <property type="evidence" value="ECO:0007669"/>
    <property type="project" value="UniProtKB-KW"/>
</dbReference>
<dbReference type="Proteomes" id="UP000184088">
    <property type="component" value="Unassembled WGS sequence"/>
</dbReference>
<evidence type="ECO:0000313" key="9">
    <source>
        <dbReference type="EMBL" id="SHE87590.1"/>
    </source>
</evidence>
<evidence type="ECO:0000256" key="1">
    <source>
        <dbReference type="ARBA" id="ARBA00012417"/>
    </source>
</evidence>
<dbReference type="EC" id="2.7.7.7" evidence="1"/>
<dbReference type="InterPro" id="IPR050238">
    <property type="entry name" value="DNA_Rep/Repair_Clamp_Loader"/>
</dbReference>
<keyword evidence="3" id="KW-0808">Transferase</keyword>
<dbReference type="Pfam" id="PF13177">
    <property type="entry name" value="DNA_pol3_delta2"/>
    <property type="match status" value="1"/>
</dbReference>
<dbReference type="InterPro" id="IPR015199">
    <property type="entry name" value="DNA_pol_III_delta_C"/>
</dbReference>
<dbReference type="RefSeq" id="WP_073342149.1">
    <property type="nucleotide sequence ID" value="NZ_FQVH01000007.1"/>
</dbReference>
<dbReference type="Pfam" id="PF09115">
    <property type="entry name" value="DNApol3-delta_C"/>
    <property type="match status" value="1"/>
</dbReference>
<gene>
    <name evidence="9" type="ORF">SAMN02746089_00928</name>
</gene>
<dbReference type="InterPro" id="IPR027417">
    <property type="entry name" value="P-loop_NTPase"/>
</dbReference>
<dbReference type="PANTHER" id="PTHR11669">
    <property type="entry name" value="REPLICATION FACTOR C / DNA POLYMERASE III GAMMA-TAU SUBUNIT"/>
    <property type="match status" value="1"/>
</dbReference>
<evidence type="ECO:0000256" key="6">
    <source>
        <dbReference type="ARBA" id="ARBA00022932"/>
    </source>
</evidence>
<keyword evidence="4" id="KW-0548">Nucleotidyltransferase</keyword>
<feature type="domain" description="DNA polymerase III delta subunit C-terminal" evidence="8">
    <location>
        <begin position="222"/>
        <end position="286"/>
    </location>
</feature>
<keyword evidence="5" id="KW-0235">DNA replication</keyword>
<organism evidence="9 10">
    <name type="scientific">Caldanaerobius fijiensis DSM 17918</name>
    <dbReference type="NCBI Taxonomy" id="1121256"/>
    <lineage>
        <taxon>Bacteria</taxon>
        <taxon>Bacillati</taxon>
        <taxon>Bacillota</taxon>
        <taxon>Clostridia</taxon>
        <taxon>Thermoanaerobacterales</taxon>
        <taxon>Thermoanaerobacteraceae</taxon>
        <taxon>Caldanaerobius</taxon>
    </lineage>
</organism>
<evidence type="ECO:0000256" key="2">
    <source>
        <dbReference type="ARBA" id="ARBA00014363"/>
    </source>
</evidence>
<evidence type="ECO:0000256" key="3">
    <source>
        <dbReference type="ARBA" id="ARBA00022679"/>
    </source>
</evidence>
<evidence type="ECO:0000259" key="8">
    <source>
        <dbReference type="Pfam" id="PF09115"/>
    </source>
</evidence>
<dbReference type="SUPFAM" id="SSF52540">
    <property type="entry name" value="P-loop containing nucleoside triphosphate hydrolases"/>
    <property type="match status" value="1"/>
</dbReference>
<keyword evidence="10" id="KW-1185">Reference proteome</keyword>
<name>A0A1M4X2A7_9THEO</name>
<dbReference type="STRING" id="1121256.SAMN02746089_00928"/>